<feature type="region of interest" description="Disordered" evidence="1">
    <location>
        <begin position="1"/>
        <end position="68"/>
    </location>
</feature>
<sequence length="92" mass="10399">ARWRRLRGQRSRRRPSPPRRRHRPSPPLAPGCCCGRPDGARRSASAPPTAPRGAESRRGAPCSRRRGRWAGCWSRCCRCWCGPRARPRGRCG</sequence>
<feature type="non-terminal residue" evidence="2">
    <location>
        <position position="1"/>
    </location>
</feature>
<evidence type="ECO:0000313" key="2">
    <source>
        <dbReference type="EMBL" id="CAK0894369.1"/>
    </source>
</evidence>
<feature type="compositionally biased region" description="Low complexity" evidence="1">
    <location>
        <begin position="42"/>
        <end position="53"/>
    </location>
</feature>
<evidence type="ECO:0000313" key="3">
    <source>
        <dbReference type="Proteomes" id="UP001189429"/>
    </source>
</evidence>
<organism evidence="2 3">
    <name type="scientific">Prorocentrum cordatum</name>
    <dbReference type="NCBI Taxonomy" id="2364126"/>
    <lineage>
        <taxon>Eukaryota</taxon>
        <taxon>Sar</taxon>
        <taxon>Alveolata</taxon>
        <taxon>Dinophyceae</taxon>
        <taxon>Prorocentrales</taxon>
        <taxon>Prorocentraceae</taxon>
        <taxon>Prorocentrum</taxon>
    </lineage>
</organism>
<name>A0ABN9X4T0_9DINO</name>
<dbReference type="EMBL" id="CAUYUJ010019888">
    <property type="protein sequence ID" value="CAK0894369.1"/>
    <property type="molecule type" value="Genomic_DNA"/>
</dbReference>
<protein>
    <submittedName>
        <fullName evidence="2">Uncharacterized protein</fullName>
    </submittedName>
</protein>
<gene>
    <name evidence="2" type="ORF">PCOR1329_LOCUS73435</name>
</gene>
<feature type="compositionally biased region" description="Basic residues" evidence="1">
    <location>
        <begin position="1"/>
        <end position="24"/>
    </location>
</feature>
<comment type="caution">
    <text evidence="2">The sequence shown here is derived from an EMBL/GenBank/DDBJ whole genome shotgun (WGS) entry which is preliminary data.</text>
</comment>
<accession>A0ABN9X4T0</accession>
<dbReference type="Proteomes" id="UP001189429">
    <property type="component" value="Unassembled WGS sequence"/>
</dbReference>
<evidence type="ECO:0000256" key="1">
    <source>
        <dbReference type="SAM" id="MobiDB-lite"/>
    </source>
</evidence>
<keyword evidence="3" id="KW-1185">Reference proteome</keyword>
<reference evidence="2" key="1">
    <citation type="submission" date="2023-10" db="EMBL/GenBank/DDBJ databases">
        <authorList>
            <person name="Chen Y."/>
            <person name="Shah S."/>
            <person name="Dougan E. K."/>
            <person name="Thang M."/>
            <person name="Chan C."/>
        </authorList>
    </citation>
    <scope>NUCLEOTIDE SEQUENCE [LARGE SCALE GENOMIC DNA]</scope>
</reference>
<feature type="non-terminal residue" evidence="2">
    <location>
        <position position="92"/>
    </location>
</feature>
<proteinExistence type="predicted"/>